<proteinExistence type="predicted"/>
<organism evidence="1 2">
    <name type="scientific">Tenacibaculum caenipelagi</name>
    <dbReference type="NCBI Taxonomy" id="1325435"/>
    <lineage>
        <taxon>Bacteria</taxon>
        <taxon>Pseudomonadati</taxon>
        <taxon>Bacteroidota</taxon>
        <taxon>Flavobacteriia</taxon>
        <taxon>Flavobacteriales</taxon>
        <taxon>Flavobacteriaceae</taxon>
        <taxon>Tenacibaculum</taxon>
    </lineage>
</organism>
<dbReference type="Proteomes" id="UP000295390">
    <property type="component" value="Unassembled WGS sequence"/>
</dbReference>
<comment type="caution">
    <text evidence="1">The sequence shown here is derived from an EMBL/GenBank/DDBJ whole genome shotgun (WGS) entry which is preliminary data.</text>
</comment>
<accession>A0A4R6TDW5</accession>
<evidence type="ECO:0000313" key="1">
    <source>
        <dbReference type="EMBL" id="TDQ23957.1"/>
    </source>
</evidence>
<dbReference type="RefSeq" id="WP_166627777.1">
    <property type="nucleotide sequence ID" value="NZ_SNYH01000005.1"/>
</dbReference>
<sequence length="53" mass="5870">MKKSILNLGKALNKTEKIQINGGKRQCITPWSNGECTEFGLQCAEIECQLGPF</sequence>
<name>A0A4R6TDW5_9FLAO</name>
<dbReference type="EMBL" id="SNYH01000005">
    <property type="protein sequence ID" value="TDQ23957.1"/>
    <property type="molecule type" value="Genomic_DNA"/>
</dbReference>
<reference evidence="1 2" key="1">
    <citation type="submission" date="2019-03" db="EMBL/GenBank/DDBJ databases">
        <title>Genomic Encyclopedia of Type Strains, Phase III (KMG-III): the genomes of soil and plant-associated and newly described type strains.</title>
        <authorList>
            <person name="Whitman W."/>
        </authorList>
    </citation>
    <scope>NUCLEOTIDE SEQUENCE [LARGE SCALE GENOMIC DNA]</scope>
    <source>
        <strain evidence="1 2">CECT 8283</strain>
    </source>
</reference>
<evidence type="ECO:0008006" key="3">
    <source>
        <dbReference type="Google" id="ProtNLM"/>
    </source>
</evidence>
<dbReference type="AlphaFoldDB" id="A0A4R6TDW5"/>
<gene>
    <name evidence="1" type="ORF">DFQ07_2496</name>
</gene>
<evidence type="ECO:0000313" key="2">
    <source>
        <dbReference type="Proteomes" id="UP000295390"/>
    </source>
</evidence>
<protein>
    <recommendedName>
        <fullName evidence="3">Bacteriocin-like protein</fullName>
    </recommendedName>
</protein>
<keyword evidence="2" id="KW-1185">Reference proteome</keyword>